<evidence type="ECO:0000313" key="6">
    <source>
        <dbReference type="Proteomes" id="UP000427906"/>
    </source>
</evidence>
<evidence type="ECO:0000259" key="3">
    <source>
        <dbReference type="Pfam" id="PF13280"/>
    </source>
</evidence>
<dbReference type="Gene3D" id="1.10.10.10">
    <property type="entry name" value="Winged helix-like DNA-binding domain superfamily/Winged helix DNA-binding domain"/>
    <property type="match status" value="1"/>
</dbReference>
<evidence type="ECO:0000259" key="2">
    <source>
        <dbReference type="Pfam" id="PF08279"/>
    </source>
</evidence>
<name>A0A5K7YFY8_9BACT</name>
<dbReference type="InterPro" id="IPR036388">
    <property type="entry name" value="WH-like_DNA-bd_sf"/>
</dbReference>
<accession>A0A5K7YFY8</accession>
<sequence>MARGDQLSRQWKIIHTLIASTAGKTVPDLADELGCTPRTVYRDLEALQAGGFPITTETRDNRSFWLILNANRQQVPLAFSIPELMALYFGKDMLRTYRGTVFYDAIESLLSKIKATLPPPYIDYLDRVRNRVDAGPAPRKDYTPFGAIIADLNRAIIEEKKIRMAYFSMSRRKESRRTVHPYRLRHMEDTLYLIGYCSLRKGVRTFAVDRIQSVSVTDEGFHIPAEFDVQAFMQDSFGIYEGPPVTVKIRFLKSVAGYVRERIWHRSQHLSEQADGSVIFTATVAGIEEISHWVLRWGAGAQVLAPDDLCRAISRHATAMAAHYQGGTGDINRRKPASGRPHGRSDE</sequence>
<dbReference type="PROSITE" id="PS52050">
    <property type="entry name" value="WYL"/>
    <property type="match status" value="1"/>
</dbReference>
<dbReference type="InterPro" id="IPR036390">
    <property type="entry name" value="WH_DNA-bd_sf"/>
</dbReference>
<dbReference type="InterPro" id="IPR051534">
    <property type="entry name" value="CBASS_pafABC_assoc_protein"/>
</dbReference>
<feature type="domain" description="WYL" evidence="3">
    <location>
        <begin position="148"/>
        <end position="215"/>
    </location>
</feature>
<feature type="domain" description="WCX" evidence="4">
    <location>
        <begin position="243"/>
        <end position="321"/>
    </location>
</feature>
<dbReference type="RefSeq" id="WP_155315660.1">
    <property type="nucleotide sequence ID" value="NZ_AP021874.1"/>
</dbReference>
<organism evidence="5 6">
    <name type="scientific">Desulfosarcina alkanivorans</name>
    <dbReference type="NCBI Taxonomy" id="571177"/>
    <lineage>
        <taxon>Bacteria</taxon>
        <taxon>Pseudomonadati</taxon>
        <taxon>Thermodesulfobacteriota</taxon>
        <taxon>Desulfobacteria</taxon>
        <taxon>Desulfobacterales</taxon>
        <taxon>Desulfosarcinaceae</taxon>
        <taxon>Desulfosarcina</taxon>
    </lineage>
</organism>
<protein>
    <submittedName>
        <fullName evidence="5">Transcriptional regulator</fullName>
    </submittedName>
</protein>
<dbReference type="PANTHER" id="PTHR34580:SF1">
    <property type="entry name" value="PROTEIN PAFC"/>
    <property type="match status" value="1"/>
</dbReference>
<dbReference type="Proteomes" id="UP000427906">
    <property type="component" value="Chromosome"/>
</dbReference>
<dbReference type="Pfam" id="PF25583">
    <property type="entry name" value="WCX"/>
    <property type="match status" value="1"/>
</dbReference>
<dbReference type="SUPFAM" id="SSF46785">
    <property type="entry name" value="Winged helix' DNA-binding domain"/>
    <property type="match status" value="1"/>
</dbReference>
<dbReference type="InterPro" id="IPR028349">
    <property type="entry name" value="PafC-like"/>
</dbReference>
<dbReference type="InterPro" id="IPR026881">
    <property type="entry name" value="WYL_dom"/>
</dbReference>
<dbReference type="KEGG" id="dalk:DSCA_13250"/>
<evidence type="ECO:0000259" key="4">
    <source>
        <dbReference type="Pfam" id="PF25583"/>
    </source>
</evidence>
<dbReference type="AlphaFoldDB" id="A0A5K7YFY8"/>
<dbReference type="InterPro" id="IPR057727">
    <property type="entry name" value="WCX_dom"/>
</dbReference>
<dbReference type="PIRSF" id="PIRSF016838">
    <property type="entry name" value="PafC"/>
    <property type="match status" value="1"/>
</dbReference>
<dbReference type="InterPro" id="IPR013196">
    <property type="entry name" value="HTH_11"/>
</dbReference>
<dbReference type="EMBL" id="AP021874">
    <property type="protein sequence ID" value="BBO67395.1"/>
    <property type="molecule type" value="Genomic_DNA"/>
</dbReference>
<proteinExistence type="predicted"/>
<gene>
    <name evidence="5" type="ORF">DSCA_13250</name>
</gene>
<evidence type="ECO:0000256" key="1">
    <source>
        <dbReference type="SAM" id="MobiDB-lite"/>
    </source>
</evidence>
<evidence type="ECO:0000313" key="5">
    <source>
        <dbReference type="EMBL" id="BBO67395.1"/>
    </source>
</evidence>
<feature type="region of interest" description="Disordered" evidence="1">
    <location>
        <begin position="324"/>
        <end position="347"/>
    </location>
</feature>
<dbReference type="Pfam" id="PF13280">
    <property type="entry name" value="WYL"/>
    <property type="match status" value="1"/>
</dbReference>
<dbReference type="PANTHER" id="PTHR34580">
    <property type="match status" value="1"/>
</dbReference>
<dbReference type="Pfam" id="PF08279">
    <property type="entry name" value="HTH_11"/>
    <property type="match status" value="1"/>
</dbReference>
<reference evidence="5 6" key="1">
    <citation type="submission" date="2019-11" db="EMBL/GenBank/DDBJ databases">
        <title>Comparative genomics of hydrocarbon-degrading Desulfosarcina strains.</title>
        <authorList>
            <person name="Watanabe M."/>
            <person name="Kojima H."/>
            <person name="Fukui M."/>
        </authorList>
    </citation>
    <scope>NUCLEOTIDE SEQUENCE [LARGE SCALE GENOMIC DNA]</scope>
    <source>
        <strain evidence="5 6">PL12</strain>
    </source>
</reference>
<dbReference type="OrthoDB" id="9787242at2"/>
<keyword evidence="6" id="KW-1185">Reference proteome</keyword>
<feature type="domain" description="Helix-turn-helix type 11" evidence="2">
    <location>
        <begin position="9"/>
        <end position="58"/>
    </location>
</feature>